<sequence>MTQRPLVALISDADDPRKAAFVQAENGKRLLFASQEEAEAWLAEHAKPGVDYRLFDGTD</sequence>
<evidence type="ECO:0000313" key="1">
    <source>
        <dbReference type="EMBL" id="NMG46418.1"/>
    </source>
</evidence>
<dbReference type="Proteomes" id="UP000623795">
    <property type="component" value="Unassembled WGS sequence"/>
</dbReference>
<keyword evidence="2" id="KW-1185">Reference proteome</keyword>
<dbReference type="RefSeq" id="WP_169258241.1">
    <property type="nucleotide sequence ID" value="NZ_WTVN01000071.1"/>
</dbReference>
<accession>A0ABX1Q4Z7</accession>
<reference evidence="1 2" key="1">
    <citation type="submission" date="2019-12" db="EMBL/GenBank/DDBJ databases">
        <title>Comparative genomics gives insights into the taxonomy of the Azoarcus-Aromatoleum group and reveals separate origins of nif in the plant-associated Azoarcus and non-plant-associated Aromatoleum sub-groups.</title>
        <authorList>
            <person name="Lafos M."/>
            <person name="Maluk M."/>
            <person name="Batista M."/>
            <person name="Junghare M."/>
            <person name="Carmona M."/>
            <person name="Faoro H."/>
            <person name="Cruz L.M."/>
            <person name="Battistoni F."/>
            <person name="De Souza E."/>
            <person name="Pedrosa F."/>
            <person name="Chen W.-M."/>
            <person name="Poole P.S."/>
            <person name="Dixon R.A."/>
            <person name="James E.K."/>
        </authorList>
    </citation>
    <scope>NUCLEOTIDE SEQUENCE [LARGE SCALE GENOMIC DNA]</scope>
    <source>
        <strain evidence="1 2">Td21</strain>
    </source>
</reference>
<organism evidence="1 2">
    <name type="scientific">Aromatoleum toluvorans</name>
    <dbReference type="NCBI Taxonomy" id="92002"/>
    <lineage>
        <taxon>Bacteria</taxon>
        <taxon>Pseudomonadati</taxon>
        <taxon>Pseudomonadota</taxon>
        <taxon>Betaproteobacteria</taxon>
        <taxon>Rhodocyclales</taxon>
        <taxon>Rhodocyclaceae</taxon>
        <taxon>Aromatoleum</taxon>
    </lineage>
</organism>
<dbReference type="EMBL" id="WTVN01000071">
    <property type="protein sequence ID" value="NMG46418.1"/>
    <property type="molecule type" value="Genomic_DNA"/>
</dbReference>
<comment type="caution">
    <text evidence="1">The sequence shown here is derived from an EMBL/GenBank/DDBJ whole genome shotgun (WGS) entry which is preliminary data.</text>
</comment>
<gene>
    <name evidence="1" type="ORF">GPA22_22120</name>
</gene>
<protein>
    <submittedName>
        <fullName evidence="1">Uncharacterized protein</fullName>
    </submittedName>
</protein>
<proteinExistence type="predicted"/>
<name>A0ABX1Q4Z7_9RHOO</name>
<evidence type="ECO:0000313" key="2">
    <source>
        <dbReference type="Proteomes" id="UP000623795"/>
    </source>
</evidence>